<sequence length="71" mass="8023">SDMPEKFRKHCHNVCVILDSTEMAVTPPSSLTLQSAKFSHNKNRTTVKALIGVFPPWVRVLLFPAVLWMSL</sequence>
<feature type="transmembrane region" description="Helical" evidence="1">
    <location>
        <begin position="49"/>
        <end position="69"/>
    </location>
</feature>
<dbReference type="AlphaFoldDB" id="A0A1A7WFM2"/>
<keyword evidence="1" id="KW-0472">Membrane</keyword>
<protein>
    <submittedName>
        <fullName evidence="2">Si:dkey-231p15.1</fullName>
    </submittedName>
</protein>
<feature type="non-terminal residue" evidence="2">
    <location>
        <position position="1"/>
    </location>
</feature>
<name>A0A1A7WFM2_9TELE</name>
<dbReference type="PANTHER" id="PTHR23080:SF142">
    <property type="entry name" value="SI:CH211-69L10.4"/>
    <property type="match status" value="1"/>
</dbReference>
<accession>A0A1A7WFM2</accession>
<reference evidence="2" key="1">
    <citation type="submission" date="2016-05" db="EMBL/GenBank/DDBJ databases">
        <authorList>
            <person name="Lavstsen T."/>
            <person name="Jespersen J.S."/>
        </authorList>
    </citation>
    <scope>NUCLEOTIDE SEQUENCE</scope>
    <source>
        <tissue evidence="2">Brain</tissue>
    </source>
</reference>
<evidence type="ECO:0000313" key="2">
    <source>
        <dbReference type="EMBL" id="SBP04356.1"/>
    </source>
</evidence>
<proteinExistence type="predicted"/>
<keyword evidence="1" id="KW-0812">Transmembrane</keyword>
<dbReference type="EMBL" id="HADW01002956">
    <property type="protein sequence ID" value="SBP04356.1"/>
    <property type="molecule type" value="Transcribed_RNA"/>
</dbReference>
<feature type="non-terminal residue" evidence="2">
    <location>
        <position position="71"/>
    </location>
</feature>
<keyword evidence="1" id="KW-1133">Transmembrane helix</keyword>
<evidence type="ECO:0000256" key="1">
    <source>
        <dbReference type="SAM" id="Phobius"/>
    </source>
</evidence>
<gene>
    <name evidence="2" type="primary">SI:DKEY-231P15.1</name>
</gene>
<organism evidence="2">
    <name type="scientific">Iconisemion striatum</name>
    <dbReference type="NCBI Taxonomy" id="60296"/>
    <lineage>
        <taxon>Eukaryota</taxon>
        <taxon>Metazoa</taxon>
        <taxon>Chordata</taxon>
        <taxon>Craniata</taxon>
        <taxon>Vertebrata</taxon>
        <taxon>Euteleostomi</taxon>
        <taxon>Actinopterygii</taxon>
        <taxon>Neopterygii</taxon>
        <taxon>Teleostei</taxon>
        <taxon>Neoteleostei</taxon>
        <taxon>Acanthomorphata</taxon>
        <taxon>Ovalentaria</taxon>
        <taxon>Atherinomorphae</taxon>
        <taxon>Cyprinodontiformes</taxon>
        <taxon>Nothobranchiidae</taxon>
        <taxon>Iconisemion</taxon>
    </lineage>
</organism>
<dbReference type="PANTHER" id="PTHR23080">
    <property type="entry name" value="THAP DOMAIN PROTEIN"/>
    <property type="match status" value="1"/>
</dbReference>
<reference evidence="2" key="2">
    <citation type="submission" date="2016-06" db="EMBL/GenBank/DDBJ databases">
        <title>The genome of a short-lived fish provides insights into sex chromosome evolution and the genetic control of aging.</title>
        <authorList>
            <person name="Reichwald K."/>
            <person name="Felder M."/>
            <person name="Petzold A."/>
            <person name="Koch P."/>
            <person name="Groth M."/>
            <person name="Platzer M."/>
        </authorList>
    </citation>
    <scope>NUCLEOTIDE SEQUENCE</scope>
    <source>
        <tissue evidence="2">Brain</tissue>
    </source>
</reference>